<dbReference type="PANTHER" id="PTHR12111:SF2">
    <property type="entry name" value="SPLICING FACTOR YJU2B-RELATED"/>
    <property type="match status" value="1"/>
</dbReference>
<accession>A0A9P6FWV5</accession>
<protein>
    <recommendedName>
        <fullName evidence="5">DUF572-domain-containing protein</fullName>
    </recommendedName>
</protein>
<evidence type="ECO:0000256" key="2">
    <source>
        <dbReference type="SAM" id="MobiDB-lite"/>
    </source>
</evidence>
<proteinExistence type="inferred from homology"/>
<evidence type="ECO:0000313" key="3">
    <source>
        <dbReference type="EMBL" id="KAF9583350.1"/>
    </source>
</evidence>
<evidence type="ECO:0000313" key="4">
    <source>
        <dbReference type="Proteomes" id="UP000780801"/>
    </source>
</evidence>
<name>A0A9P6FWV5_9FUNG</name>
<evidence type="ECO:0000256" key="1">
    <source>
        <dbReference type="ARBA" id="ARBA00005595"/>
    </source>
</evidence>
<dbReference type="AlphaFoldDB" id="A0A9P6FWV5"/>
<dbReference type="GO" id="GO:0071014">
    <property type="term" value="C:post-mRNA release spliceosomal complex"/>
    <property type="evidence" value="ECO:0007669"/>
    <property type="project" value="TreeGrafter"/>
</dbReference>
<dbReference type="Pfam" id="PF04502">
    <property type="entry name" value="Saf4_Yju2"/>
    <property type="match status" value="1"/>
</dbReference>
<dbReference type="OrthoDB" id="360327at2759"/>
<organism evidence="3 4">
    <name type="scientific">Lunasporangiospora selenospora</name>
    <dbReference type="NCBI Taxonomy" id="979761"/>
    <lineage>
        <taxon>Eukaryota</taxon>
        <taxon>Fungi</taxon>
        <taxon>Fungi incertae sedis</taxon>
        <taxon>Mucoromycota</taxon>
        <taxon>Mortierellomycotina</taxon>
        <taxon>Mortierellomycetes</taxon>
        <taxon>Mortierellales</taxon>
        <taxon>Mortierellaceae</taxon>
        <taxon>Lunasporangiospora</taxon>
    </lineage>
</organism>
<dbReference type="EMBL" id="JAABOA010000727">
    <property type="protein sequence ID" value="KAF9583350.1"/>
    <property type="molecule type" value="Genomic_DNA"/>
</dbReference>
<evidence type="ECO:0008006" key="5">
    <source>
        <dbReference type="Google" id="ProtNLM"/>
    </source>
</evidence>
<keyword evidence="4" id="KW-1185">Reference proteome</keyword>
<dbReference type="Proteomes" id="UP000780801">
    <property type="component" value="Unassembled WGS sequence"/>
</dbReference>
<feature type="region of interest" description="Disordered" evidence="2">
    <location>
        <begin position="314"/>
        <end position="342"/>
    </location>
</feature>
<dbReference type="GO" id="GO:0005684">
    <property type="term" value="C:U2-type spliceosomal complex"/>
    <property type="evidence" value="ECO:0007669"/>
    <property type="project" value="TreeGrafter"/>
</dbReference>
<sequence length="342" mass="38727">MADRKAINKYYPPDWDPSKGSINTYVGQHPLRERARKLDQGILIVRFELPYNIWCDGCNSPIGKGVRYNAEKKKVGKYYSTPILSFRMKCHLCDNWFEIQTDPKNTEYVITSGAKRKTETFDAADNETIELDTREEFEKRIHDQFSKLEHIQNDERKAKTGATVLTRLQRLNNRQWGDPYAISQRLRKGFRDDKKARQKVEAECQAIADRIGFAFDILPESESDRRGSRGIDFVDEKKDQLAQKLKEVRAEGLFTSKSKRGTSLAISKQGAKTSSLNSSDKVLQALSSTVAANTRLQTDPFSIGSKPKSTIAVPKTSIIAETPKPPTKLPLVNYGADEDDSD</sequence>
<comment type="caution">
    <text evidence="3">The sequence shown here is derived from an EMBL/GenBank/DDBJ whole genome shotgun (WGS) entry which is preliminary data.</text>
</comment>
<reference evidence="3" key="1">
    <citation type="journal article" date="2020" name="Fungal Divers.">
        <title>Resolving the Mortierellaceae phylogeny through synthesis of multi-gene phylogenetics and phylogenomics.</title>
        <authorList>
            <person name="Vandepol N."/>
            <person name="Liber J."/>
            <person name="Desiro A."/>
            <person name="Na H."/>
            <person name="Kennedy M."/>
            <person name="Barry K."/>
            <person name="Grigoriev I.V."/>
            <person name="Miller A.N."/>
            <person name="O'Donnell K."/>
            <person name="Stajich J.E."/>
            <person name="Bonito G."/>
        </authorList>
    </citation>
    <scope>NUCLEOTIDE SEQUENCE</scope>
    <source>
        <strain evidence="3">KOD1015</strain>
    </source>
</reference>
<gene>
    <name evidence="3" type="ORF">BGW38_009689</name>
</gene>
<dbReference type="GO" id="GO:0000398">
    <property type="term" value="P:mRNA splicing, via spliceosome"/>
    <property type="evidence" value="ECO:0007669"/>
    <property type="project" value="InterPro"/>
</dbReference>
<comment type="similarity">
    <text evidence="1">Belongs to the CWC16 family.</text>
</comment>
<dbReference type="PANTHER" id="PTHR12111">
    <property type="entry name" value="SPLICING FACTOR YJU2"/>
    <property type="match status" value="1"/>
</dbReference>
<dbReference type="InterPro" id="IPR007590">
    <property type="entry name" value="Saf4/Yju2"/>
</dbReference>